<organism evidence="2 3">
    <name type="scientific">Ceratocystis pirilliformis</name>
    <dbReference type="NCBI Taxonomy" id="259994"/>
    <lineage>
        <taxon>Eukaryota</taxon>
        <taxon>Fungi</taxon>
        <taxon>Dikarya</taxon>
        <taxon>Ascomycota</taxon>
        <taxon>Pezizomycotina</taxon>
        <taxon>Sordariomycetes</taxon>
        <taxon>Hypocreomycetidae</taxon>
        <taxon>Microascales</taxon>
        <taxon>Ceratocystidaceae</taxon>
        <taxon>Ceratocystis</taxon>
    </lineage>
</organism>
<dbReference type="Pfam" id="PF01261">
    <property type="entry name" value="AP_endonuc_2"/>
    <property type="match status" value="1"/>
</dbReference>
<dbReference type="SUPFAM" id="SSF51658">
    <property type="entry name" value="Xylose isomerase-like"/>
    <property type="match status" value="1"/>
</dbReference>
<evidence type="ECO:0000313" key="3">
    <source>
        <dbReference type="Proteomes" id="UP001583280"/>
    </source>
</evidence>
<dbReference type="InterPro" id="IPR013022">
    <property type="entry name" value="Xyl_isomerase-like_TIM-brl"/>
</dbReference>
<gene>
    <name evidence="2" type="ORF">Cpir12675_001312</name>
</gene>
<protein>
    <recommendedName>
        <fullName evidence="1">Xylose isomerase-like TIM barrel domain-containing protein</fullName>
    </recommendedName>
</protein>
<dbReference type="InterPro" id="IPR036237">
    <property type="entry name" value="Xyl_isomerase-like_sf"/>
</dbReference>
<dbReference type="Proteomes" id="UP001583280">
    <property type="component" value="Unassembled WGS sequence"/>
</dbReference>
<dbReference type="Gene3D" id="3.20.20.150">
    <property type="entry name" value="Divalent-metal-dependent TIM barrel enzymes"/>
    <property type="match status" value="1"/>
</dbReference>
<proteinExistence type="predicted"/>
<keyword evidence="3" id="KW-1185">Reference proteome</keyword>
<name>A0ABR3ZHV6_9PEZI</name>
<evidence type="ECO:0000259" key="1">
    <source>
        <dbReference type="Pfam" id="PF01261"/>
    </source>
</evidence>
<dbReference type="PANTHER" id="PTHR12110">
    <property type="entry name" value="HYDROXYPYRUVATE ISOMERASE"/>
    <property type="match status" value="1"/>
</dbReference>
<reference evidence="2 3" key="1">
    <citation type="journal article" date="2024" name="IMA Fungus">
        <title>IMA Genome - F19 : A genome assembly and annotation guide to empower mycologists, including annotated draft genome sequences of Ceratocystis pirilliformis, Diaporthe australafricana, Fusarium ophioides, Paecilomyces lecythidis, and Sporothrix stenoceras.</title>
        <authorList>
            <person name="Aylward J."/>
            <person name="Wilson A.M."/>
            <person name="Visagie C.M."/>
            <person name="Spraker J."/>
            <person name="Barnes I."/>
            <person name="Buitendag C."/>
            <person name="Ceriani C."/>
            <person name="Del Mar Angel L."/>
            <person name="du Plessis D."/>
            <person name="Fuchs T."/>
            <person name="Gasser K."/>
            <person name="Kramer D."/>
            <person name="Li W."/>
            <person name="Munsamy K."/>
            <person name="Piso A."/>
            <person name="Price J.L."/>
            <person name="Sonnekus B."/>
            <person name="Thomas C."/>
            <person name="van der Nest A."/>
            <person name="van Dijk A."/>
            <person name="van Heerden A."/>
            <person name="van Vuuren N."/>
            <person name="Yilmaz N."/>
            <person name="Duong T.A."/>
            <person name="van der Merwe N.A."/>
            <person name="Wingfield M.J."/>
            <person name="Wingfield B.D."/>
        </authorList>
    </citation>
    <scope>NUCLEOTIDE SEQUENCE [LARGE SCALE GENOMIC DNA]</scope>
    <source>
        <strain evidence="2 3">CMW 12675</strain>
    </source>
</reference>
<dbReference type="InterPro" id="IPR050312">
    <property type="entry name" value="IolE/XylAMocC-like"/>
</dbReference>
<evidence type="ECO:0000313" key="2">
    <source>
        <dbReference type="EMBL" id="KAL1899636.1"/>
    </source>
</evidence>
<dbReference type="EMBL" id="JAWDJO010000020">
    <property type="protein sequence ID" value="KAL1899636.1"/>
    <property type="molecule type" value="Genomic_DNA"/>
</dbReference>
<accession>A0ABR3ZHV6</accession>
<dbReference type="PANTHER" id="PTHR12110:SF21">
    <property type="entry name" value="XYLOSE ISOMERASE-LIKE TIM BARREL DOMAIN-CONTAINING PROTEIN"/>
    <property type="match status" value="1"/>
</dbReference>
<sequence>MDNTLMCIEDSLLTSKKRQNPLRIVKSTTVFSGKPGFIPCIGTMSLGKPSECPLLAKLRPDFVDFVKRSFGPDIASYTRAACVVRDYSNRLGLTIISVQPFTNFDGLICPEEKKRIKTAFTDVWVEISDILDVKMVGVPASYGNDEDSLSGNPNLISQDINWISKVLWKSPGVKVGYEALCFSKWITTWQAALKIINDSNYKSVTKGRPPSTKLIIDTFNLCGSTIANPTTPKGLEMNGHLILGKSLHDLKKAVAVNKGIICLVQVADAKRLMSRTSHSHGISEKEAKMNWSRNHRLFPGEKKRGAYLPVLEILREITNPDGIGYKGYISLEVFMGPHNEELIDKMYHSMAASYRLDHAGALALPTAVALECGHRARTSWMLLCAELGWQSDWTPKIGVVSDEF</sequence>
<feature type="domain" description="Xylose isomerase-like TIM barrel" evidence="1">
    <location>
        <begin position="81"/>
        <end position="344"/>
    </location>
</feature>
<comment type="caution">
    <text evidence="2">The sequence shown here is derived from an EMBL/GenBank/DDBJ whole genome shotgun (WGS) entry which is preliminary data.</text>
</comment>